<feature type="signal peptide" evidence="4">
    <location>
        <begin position="1"/>
        <end position="24"/>
    </location>
</feature>
<dbReference type="Pfam" id="PF02412">
    <property type="entry name" value="TSP_3"/>
    <property type="match status" value="3"/>
</dbReference>
<organism evidence="6 7">
    <name type="scientific">Stigmatella ashevillensis</name>
    <dbReference type="NCBI Taxonomy" id="2995309"/>
    <lineage>
        <taxon>Bacteria</taxon>
        <taxon>Pseudomonadati</taxon>
        <taxon>Myxococcota</taxon>
        <taxon>Myxococcia</taxon>
        <taxon>Myxococcales</taxon>
        <taxon>Cystobacterineae</taxon>
        <taxon>Archangiaceae</taxon>
        <taxon>Stigmatella</taxon>
    </lineage>
</organism>
<dbReference type="InterPro" id="IPR028974">
    <property type="entry name" value="TSP_type-3_rpt"/>
</dbReference>
<dbReference type="CDD" id="cd07185">
    <property type="entry name" value="OmpA_C-like"/>
    <property type="match status" value="1"/>
</dbReference>
<feature type="compositionally biased region" description="Basic and acidic residues" evidence="3">
    <location>
        <begin position="414"/>
        <end position="423"/>
    </location>
</feature>
<comment type="caution">
    <text evidence="6">The sequence shown here is derived from an EMBL/GenBank/DDBJ whole genome shotgun (WGS) entry which is preliminary data.</text>
</comment>
<gene>
    <name evidence="6" type="ORF">POL68_22060</name>
</gene>
<sequence length="601" mass="64421">MRRGNSGLFLAFLGLGLTVGVANAAEPGVAELPLERLELNPGAAGSLLLGTGELLPQGELRISTVGQYQNKPIVMTRIGEVNRIVGHRVSAHLAAAYSPWDWLELGAQVPLVAHQGGDDLSGRGFVRPPVYGLSTPVLGVRWGPLSQRNGRWADVALGVGVGLPFGEASGLSSDAGGHVTPQLMLGRRFGWFRVALDTQVLLRKKLSALPNPVFEQAQVGSEVRIGAVAATVGRRLRWELDVRGTVPLADRQNEAQGDSVEFLLGSRYLVNHSMEVFALGGMGIGAALGTPLFRLMVGTAFGSVTPPRLPGESSVNCSTDLEHTAEECPSMDEDQDGVLNGVDRCPYEAGTLERNGCLRRDLDGDGIEDALDACPSEVGAAAWNGCPMPDDDQDGVPNDVDSCPAEAGPPEARGCAKKDRDHDEIEDDVDQCPDQPGEAKLQGCPESDRDGDTIANRFDSCPDAAGKEENHGCPDHELPLVTLSRARFELTGKVLFVPAQPILDPASRSLLDWVVKVIQEHPEFPLIVVGAHTDNRGFASANLQLSQARAVAVRQYLIQKGVAPERLEARGYGDTRPIDNPSTSMGRENNRRVEFHIIWPD</sequence>
<evidence type="ECO:0000313" key="6">
    <source>
        <dbReference type="EMBL" id="MDC0711170.1"/>
    </source>
</evidence>
<dbReference type="PROSITE" id="PS51123">
    <property type="entry name" value="OMPA_2"/>
    <property type="match status" value="1"/>
</dbReference>
<keyword evidence="7" id="KW-1185">Reference proteome</keyword>
<dbReference type="InterPro" id="IPR036737">
    <property type="entry name" value="OmpA-like_sf"/>
</dbReference>
<keyword evidence="2" id="KW-0472">Membrane</keyword>
<dbReference type="SUPFAM" id="SSF103647">
    <property type="entry name" value="TSP type-3 repeat"/>
    <property type="match status" value="2"/>
</dbReference>
<evidence type="ECO:0000259" key="5">
    <source>
        <dbReference type="PROSITE" id="PS51123"/>
    </source>
</evidence>
<dbReference type="Pfam" id="PF00691">
    <property type="entry name" value="OmpA"/>
    <property type="match status" value="1"/>
</dbReference>
<evidence type="ECO:0000313" key="7">
    <source>
        <dbReference type="Proteomes" id="UP001221838"/>
    </source>
</evidence>
<dbReference type="InterPro" id="IPR050330">
    <property type="entry name" value="Bact_OuterMem_StrucFunc"/>
</dbReference>
<protein>
    <submittedName>
        <fullName evidence="6">OmpA family protein</fullName>
    </submittedName>
</protein>
<evidence type="ECO:0000256" key="2">
    <source>
        <dbReference type="PROSITE-ProRule" id="PRU00473"/>
    </source>
</evidence>
<name>A0ABT5DDE5_9BACT</name>
<evidence type="ECO:0000256" key="1">
    <source>
        <dbReference type="ARBA" id="ARBA00022729"/>
    </source>
</evidence>
<dbReference type="Gene3D" id="3.30.1330.60">
    <property type="entry name" value="OmpA-like domain"/>
    <property type="match status" value="1"/>
</dbReference>
<dbReference type="EMBL" id="JAQNDM010000002">
    <property type="protein sequence ID" value="MDC0711170.1"/>
    <property type="molecule type" value="Genomic_DNA"/>
</dbReference>
<dbReference type="InterPro" id="IPR006665">
    <property type="entry name" value="OmpA-like"/>
</dbReference>
<dbReference type="PANTHER" id="PTHR30329">
    <property type="entry name" value="STATOR ELEMENT OF FLAGELLAR MOTOR COMPLEX"/>
    <property type="match status" value="1"/>
</dbReference>
<reference evidence="6 7" key="1">
    <citation type="submission" date="2022-11" db="EMBL/GenBank/DDBJ databases">
        <title>Minimal conservation of predation-associated metabolite biosynthetic gene clusters underscores biosynthetic potential of Myxococcota including descriptions for ten novel species: Archangium lansinium sp. nov., Myxococcus landrumus sp. nov., Nannocystis bai.</title>
        <authorList>
            <person name="Ahearne A."/>
            <person name="Stevens C."/>
            <person name="Dowd S."/>
        </authorList>
    </citation>
    <scope>NUCLEOTIDE SEQUENCE [LARGE SCALE GENOMIC DNA]</scope>
    <source>
        <strain evidence="6 7">NCWAL01</strain>
    </source>
</reference>
<evidence type="ECO:0000256" key="3">
    <source>
        <dbReference type="SAM" id="MobiDB-lite"/>
    </source>
</evidence>
<feature type="region of interest" description="Disordered" evidence="3">
    <location>
        <begin position="389"/>
        <end position="473"/>
    </location>
</feature>
<dbReference type="PANTHER" id="PTHR30329:SF21">
    <property type="entry name" value="LIPOPROTEIN YIAD-RELATED"/>
    <property type="match status" value="1"/>
</dbReference>
<dbReference type="Gene3D" id="4.10.1080.10">
    <property type="entry name" value="TSP type-3 repeat"/>
    <property type="match status" value="1"/>
</dbReference>
<keyword evidence="1 4" id="KW-0732">Signal</keyword>
<accession>A0ABT5DDE5</accession>
<feature type="chain" id="PRO_5045682502" evidence="4">
    <location>
        <begin position="25"/>
        <end position="601"/>
    </location>
</feature>
<dbReference type="InterPro" id="IPR003367">
    <property type="entry name" value="Thrombospondin_3-like_rpt"/>
</dbReference>
<feature type="domain" description="OmpA-like" evidence="5">
    <location>
        <begin position="483"/>
        <end position="601"/>
    </location>
</feature>
<proteinExistence type="predicted"/>
<dbReference type="Proteomes" id="UP001221838">
    <property type="component" value="Unassembled WGS sequence"/>
</dbReference>
<evidence type="ECO:0000256" key="4">
    <source>
        <dbReference type="SAM" id="SignalP"/>
    </source>
</evidence>
<dbReference type="SUPFAM" id="SSF103088">
    <property type="entry name" value="OmpA-like"/>
    <property type="match status" value="1"/>
</dbReference>
<dbReference type="RefSeq" id="WP_272141130.1">
    <property type="nucleotide sequence ID" value="NZ_JAQNDM010000002.1"/>
</dbReference>